<name>A0A1C4V5R0_9ACTN</name>
<evidence type="ECO:0000313" key="3">
    <source>
        <dbReference type="Proteomes" id="UP000198797"/>
    </source>
</evidence>
<evidence type="ECO:0000313" key="2">
    <source>
        <dbReference type="EMBL" id="SCE79363.1"/>
    </source>
</evidence>
<sequence>MTEPEETEEYAEQTPPILAVPTANPGRVQVPPEGLKQWTDDGDPAPPGPPEEEA</sequence>
<dbReference type="Proteomes" id="UP000198797">
    <property type="component" value="Unassembled WGS sequence"/>
</dbReference>
<dbReference type="AlphaFoldDB" id="A0A1C4V5R0"/>
<reference evidence="3" key="1">
    <citation type="submission" date="2016-06" db="EMBL/GenBank/DDBJ databases">
        <authorList>
            <person name="Varghese N."/>
            <person name="Submissions Spin"/>
        </authorList>
    </citation>
    <scope>NUCLEOTIDE SEQUENCE [LARGE SCALE GENOMIC DNA]</scope>
    <source>
        <strain evidence="3">DSM 44100</strain>
    </source>
</reference>
<keyword evidence="3" id="KW-1185">Reference proteome</keyword>
<organism evidence="2 3">
    <name type="scientific">Micromonospora matsumotoense</name>
    <dbReference type="NCBI Taxonomy" id="121616"/>
    <lineage>
        <taxon>Bacteria</taxon>
        <taxon>Bacillati</taxon>
        <taxon>Actinomycetota</taxon>
        <taxon>Actinomycetes</taxon>
        <taxon>Micromonosporales</taxon>
        <taxon>Micromonosporaceae</taxon>
        <taxon>Micromonospora</taxon>
    </lineage>
</organism>
<proteinExistence type="predicted"/>
<feature type="compositionally biased region" description="Acidic residues" evidence="1">
    <location>
        <begin position="1"/>
        <end position="11"/>
    </location>
</feature>
<feature type="region of interest" description="Disordered" evidence="1">
    <location>
        <begin position="1"/>
        <end position="54"/>
    </location>
</feature>
<dbReference type="STRING" id="121616.GA0070216_102149"/>
<dbReference type="EMBL" id="FMCU01000002">
    <property type="protein sequence ID" value="SCE79363.1"/>
    <property type="molecule type" value="Genomic_DNA"/>
</dbReference>
<feature type="compositionally biased region" description="Pro residues" evidence="1">
    <location>
        <begin position="44"/>
        <end position="54"/>
    </location>
</feature>
<gene>
    <name evidence="2" type="ORF">GA0070216_102149</name>
</gene>
<evidence type="ECO:0000256" key="1">
    <source>
        <dbReference type="SAM" id="MobiDB-lite"/>
    </source>
</evidence>
<accession>A0A1C4V5R0</accession>
<protein>
    <submittedName>
        <fullName evidence="2">Uncharacterized protein</fullName>
    </submittedName>
</protein>
<dbReference type="RefSeq" id="WP_176738832.1">
    <property type="nucleotide sequence ID" value="NZ_CP192025.1"/>
</dbReference>